<evidence type="ECO:0000313" key="2">
    <source>
        <dbReference type="Proteomes" id="UP000308092"/>
    </source>
</evidence>
<dbReference type="VEuPathDB" id="FungiDB:EYZ11_006571"/>
<organism evidence="1 2">
    <name type="scientific">Aspergillus tanneri</name>
    <dbReference type="NCBI Taxonomy" id="1220188"/>
    <lineage>
        <taxon>Eukaryota</taxon>
        <taxon>Fungi</taxon>
        <taxon>Dikarya</taxon>
        <taxon>Ascomycota</taxon>
        <taxon>Pezizomycotina</taxon>
        <taxon>Eurotiomycetes</taxon>
        <taxon>Eurotiomycetidae</taxon>
        <taxon>Eurotiales</taxon>
        <taxon>Aspergillaceae</taxon>
        <taxon>Aspergillus</taxon>
        <taxon>Aspergillus subgen. Circumdati</taxon>
    </lineage>
</organism>
<sequence length="50" mass="5704">MYFALHETKGRTIEELEDIFEQRNPVKASLKKRDAVVRDGGVKMADVIPT</sequence>
<protein>
    <submittedName>
        <fullName evidence="1">Uncharacterized protein</fullName>
    </submittedName>
</protein>
<dbReference type="EMBL" id="SOSA01000234">
    <property type="protein sequence ID" value="THC93960.1"/>
    <property type="molecule type" value="Genomic_DNA"/>
</dbReference>
<dbReference type="Proteomes" id="UP000308092">
    <property type="component" value="Unassembled WGS sequence"/>
</dbReference>
<name>A0A4S3JFJ2_9EURO</name>
<keyword evidence="2" id="KW-1185">Reference proteome</keyword>
<comment type="caution">
    <text evidence="1">The sequence shown here is derived from an EMBL/GenBank/DDBJ whole genome shotgun (WGS) entry which is preliminary data.</text>
</comment>
<accession>A0A4S3JFJ2</accession>
<reference evidence="1 2" key="1">
    <citation type="submission" date="2019-03" db="EMBL/GenBank/DDBJ databases">
        <title>The genome sequence of a newly discovered highly antifungal drug resistant Aspergillus species, Aspergillus tanneri NIH 1004.</title>
        <authorList>
            <person name="Mounaud S."/>
            <person name="Singh I."/>
            <person name="Joardar V."/>
            <person name="Pakala S."/>
            <person name="Pakala S."/>
            <person name="Venepally P."/>
            <person name="Hoover J."/>
            <person name="Nierman W."/>
            <person name="Chung J."/>
            <person name="Losada L."/>
        </authorList>
    </citation>
    <scope>NUCLEOTIDE SEQUENCE [LARGE SCALE GENOMIC DNA]</scope>
    <source>
        <strain evidence="1 2">NIH1004</strain>
    </source>
</reference>
<dbReference type="AlphaFoldDB" id="A0A4S3JFJ2"/>
<proteinExistence type="predicted"/>
<evidence type="ECO:0000313" key="1">
    <source>
        <dbReference type="EMBL" id="THC93960.1"/>
    </source>
</evidence>
<gene>
    <name evidence="1" type="ORF">EYZ11_006571</name>
</gene>